<keyword evidence="7" id="KW-0067">ATP-binding</keyword>
<dbReference type="Gene3D" id="3.90.70.10">
    <property type="entry name" value="Cysteine proteinases"/>
    <property type="match status" value="1"/>
</dbReference>
<dbReference type="Gene3D" id="1.20.1560.10">
    <property type="entry name" value="ABC transporter type 1, transmembrane domain"/>
    <property type="match status" value="1"/>
</dbReference>
<dbReference type="InterPro" id="IPR003593">
    <property type="entry name" value="AAA+_ATPase"/>
</dbReference>
<comment type="caution">
    <text evidence="15">The sequence shown here is derived from an EMBL/GenBank/DDBJ whole genome shotgun (WGS) entry which is preliminary data.</text>
</comment>
<evidence type="ECO:0000259" key="14">
    <source>
        <dbReference type="PROSITE" id="PS50990"/>
    </source>
</evidence>
<dbReference type="Proteomes" id="UP000249842">
    <property type="component" value="Unassembled WGS sequence"/>
</dbReference>
<evidence type="ECO:0000259" key="13">
    <source>
        <dbReference type="PROSITE" id="PS50929"/>
    </source>
</evidence>
<dbReference type="InterPro" id="IPR011527">
    <property type="entry name" value="ABC1_TM_dom"/>
</dbReference>
<dbReference type="PROSITE" id="PS50893">
    <property type="entry name" value="ABC_TRANSPORTER_2"/>
    <property type="match status" value="1"/>
</dbReference>
<dbReference type="GO" id="GO:0006508">
    <property type="term" value="P:proteolysis"/>
    <property type="evidence" value="ECO:0007669"/>
    <property type="project" value="InterPro"/>
</dbReference>
<comment type="subcellular location">
    <subcellularLocation>
        <location evidence="1">Cell membrane</location>
        <topology evidence="1">Multi-pass membrane protein</topology>
    </subcellularLocation>
</comment>
<feature type="domain" description="Peptidase C39" evidence="14">
    <location>
        <begin position="7"/>
        <end position="136"/>
    </location>
</feature>
<dbReference type="GO" id="GO:0005524">
    <property type="term" value="F:ATP binding"/>
    <property type="evidence" value="ECO:0007669"/>
    <property type="project" value="UniProtKB-KW"/>
</dbReference>
<dbReference type="GO" id="GO:0016887">
    <property type="term" value="F:ATP hydrolysis activity"/>
    <property type="evidence" value="ECO:0007669"/>
    <property type="project" value="InterPro"/>
</dbReference>
<keyword evidence="8 11" id="KW-1133">Transmembrane helix</keyword>
<dbReference type="Gene3D" id="3.40.50.300">
    <property type="entry name" value="P-loop containing nucleotide triphosphate hydrolases"/>
    <property type="match status" value="1"/>
</dbReference>
<keyword evidence="3" id="KW-1003">Cell membrane</keyword>
<dbReference type="SMART" id="SM00382">
    <property type="entry name" value="AAA"/>
    <property type="match status" value="1"/>
</dbReference>
<dbReference type="GO" id="GO:0005886">
    <property type="term" value="C:plasma membrane"/>
    <property type="evidence" value="ECO:0007669"/>
    <property type="project" value="UniProtKB-SubCell"/>
</dbReference>
<dbReference type="InterPro" id="IPR027417">
    <property type="entry name" value="P-loop_NTPase"/>
</dbReference>
<dbReference type="GO" id="GO:0015421">
    <property type="term" value="F:ABC-type oligopeptide transporter activity"/>
    <property type="evidence" value="ECO:0007669"/>
    <property type="project" value="TreeGrafter"/>
</dbReference>
<dbReference type="FunFam" id="3.40.50.300:FF:000221">
    <property type="entry name" value="Multidrug ABC transporter ATP-binding protein"/>
    <property type="match status" value="1"/>
</dbReference>
<dbReference type="OrthoDB" id="5288404at2"/>
<feature type="transmembrane region" description="Helical" evidence="11">
    <location>
        <begin position="202"/>
        <end position="222"/>
    </location>
</feature>
<dbReference type="GO" id="GO:0008233">
    <property type="term" value="F:peptidase activity"/>
    <property type="evidence" value="ECO:0007669"/>
    <property type="project" value="InterPro"/>
</dbReference>
<dbReference type="InterPro" id="IPR036640">
    <property type="entry name" value="ABC1_TM_sf"/>
</dbReference>
<reference evidence="16" key="1">
    <citation type="submission" date="2018-05" db="EMBL/GenBank/DDBJ databases">
        <authorList>
            <person name="Li X."/>
        </authorList>
    </citation>
    <scope>NUCLEOTIDE SEQUENCE [LARGE SCALE GENOMIC DNA]</scope>
    <source>
        <strain evidence="16">HKS-05</strain>
    </source>
</reference>
<dbReference type="AlphaFoldDB" id="A0A328B609"/>
<evidence type="ECO:0000256" key="9">
    <source>
        <dbReference type="ARBA" id="ARBA00023136"/>
    </source>
</evidence>
<dbReference type="Pfam" id="PF00005">
    <property type="entry name" value="ABC_tran"/>
    <property type="match status" value="1"/>
</dbReference>
<sequence>MNMATAEASERSTLLEALAVVGREQGLDLTVDIIRRRFSLSDKELTTSEAVGLAAELGLQARPLRVGWRDLPRLRKVLPAILTLRSGAALVLEAFVEDPNAGQVAVIKDPSSHEGTRAVVDQAQLEAVWDGELMLVKRAHAQSAEEQPFGLMWLLGQVLRERRIFRDIGIASLASTVFAIAPPFIAMIVIDRVLVNQSSATLSVLALSLALLVAFDAVLTFARRVLVEATATRIDGRLNLYIMDRLLRLPMDYFERTPSGETMSKLAKLWQIRGFLTGQLLTTVLDVITLVVLVPVLIALQWMLALMVFACAGAIFVIIYLFLKPIGRRYARVIEAETDKSAHLYETVQGMRTVKSLALEARRRLEWDRKVATAVGARHALGSLANHAQTYVLPFERMIYSGSIIVGAALALAHPDYMAPGVILGFAMLAGRTAQPLVQVAKMMQELEEVRGAVSEVGSVMNLPPEQARAGTGLRLPIRGEISFQNVHFRYAPGAPLALEAASFEIRAGTIFGIMGRSGSGKTTITRLLQGLNPNYEGIIKVDGMDLREIELHHLRSHVGVVQQENFLFRGTIRENIGIARPNARFEEVVRAAQLAGAEEFIERLPRGYDTFLDEGATNLSGGQRQRLAIARALIIDPPVLILDEATSALDAESEAIINANLLRIAEDRTIICVSHRLSMLVPAAAILVMERGAAYDIGAHEDLLQRCDIYKQMWHQQNRHAHTGDQHGQVTYIGAPRPR</sequence>
<feature type="domain" description="ABC transporter" evidence="12">
    <location>
        <begin position="482"/>
        <end position="717"/>
    </location>
</feature>
<dbReference type="PROSITE" id="PS00211">
    <property type="entry name" value="ABC_TRANSPORTER_1"/>
    <property type="match status" value="1"/>
</dbReference>
<dbReference type="Pfam" id="PF00664">
    <property type="entry name" value="ABC_membrane"/>
    <property type="match status" value="1"/>
</dbReference>
<evidence type="ECO:0000313" key="16">
    <source>
        <dbReference type="Proteomes" id="UP000249842"/>
    </source>
</evidence>
<keyword evidence="4 11" id="KW-0812">Transmembrane</keyword>
<protein>
    <submittedName>
        <fullName evidence="15">Peptidase domain-containing ABC transporter</fullName>
    </submittedName>
</protein>
<evidence type="ECO:0000256" key="11">
    <source>
        <dbReference type="SAM" id="Phobius"/>
    </source>
</evidence>
<evidence type="ECO:0000256" key="2">
    <source>
        <dbReference type="ARBA" id="ARBA00022448"/>
    </source>
</evidence>
<name>A0A328B609_9CAUL</name>
<dbReference type="PROSITE" id="PS50929">
    <property type="entry name" value="ABC_TM1F"/>
    <property type="match status" value="1"/>
</dbReference>
<keyword evidence="6" id="KW-0378">Hydrolase</keyword>
<evidence type="ECO:0000256" key="7">
    <source>
        <dbReference type="ARBA" id="ARBA00022840"/>
    </source>
</evidence>
<feature type="region of interest" description="Disordered" evidence="10">
    <location>
        <begin position="721"/>
        <end position="740"/>
    </location>
</feature>
<feature type="transmembrane region" description="Helical" evidence="11">
    <location>
        <begin position="168"/>
        <end position="190"/>
    </location>
</feature>
<dbReference type="InterPro" id="IPR003439">
    <property type="entry name" value="ABC_transporter-like_ATP-bd"/>
</dbReference>
<accession>A0A328B609</accession>
<evidence type="ECO:0000256" key="10">
    <source>
        <dbReference type="SAM" id="MobiDB-lite"/>
    </source>
</evidence>
<dbReference type="PANTHER" id="PTHR43394:SF1">
    <property type="entry name" value="ATP-BINDING CASSETTE SUB-FAMILY B MEMBER 10, MITOCHONDRIAL"/>
    <property type="match status" value="1"/>
</dbReference>
<dbReference type="EMBL" id="QFYP01000001">
    <property type="protein sequence ID" value="RAK61304.1"/>
    <property type="molecule type" value="Genomic_DNA"/>
</dbReference>
<dbReference type="SUPFAM" id="SSF90123">
    <property type="entry name" value="ABC transporter transmembrane region"/>
    <property type="match status" value="1"/>
</dbReference>
<dbReference type="SUPFAM" id="SSF52540">
    <property type="entry name" value="P-loop containing nucleoside triphosphate hydrolases"/>
    <property type="match status" value="1"/>
</dbReference>
<evidence type="ECO:0000256" key="8">
    <source>
        <dbReference type="ARBA" id="ARBA00022989"/>
    </source>
</evidence>
<dbReference type="CDD" id="cd18783">
    <property type="entry name" value="ABC_6TM_PrtD_LapB_HlyB_like"/>
    <property type="match status" value="1"/>
</dbReference>
<feature type="transmembrane region" description="Helical" evidence="11">
    <location>
        <begin position="275"/>
        <end position="298"/>
    </location>
</feature>
<dbReference type="InterPro" id="IPR017871">
    <property type="entry name" value="ABC_transporter-like_CS"/>
</dbReference>
<keyword evidence="16" id="KW-1185">Reference proteome</keyword>
<evidence type="ECO:0000256" key="1">
    <source>
        <dbReference type="ARBA" id="ARBA00004651"/>
    </source>
</evidence>
<gene>
    <name evidence="15" type="ORF">DJ021_16600</name>
</gene>
<dbReference type="PROSITE" id="PS50990">
    <property type="entry name" value="PEPTIDASE_C39"/>
    <property type="match status" value="1"/>
</dbReference>
<evidence type="ECO:0000259" key="12">
    <source>
        <dbReference type="PROSITE" id="PS50893"/>
    </source>
</evidence>
<evidence type="ECO:0000256" key="6">
    <source>
        <dbReference type="ARBA" id="ARBA00022801"/>
    </source>
</evidence>
<keyword evidence="9 11" id="KW-0472">Membrane</keyword>
<evidence type="ECO:0000256" key="3">
    <source>
        <dbReference type="ARBA" id="ARBA00022475"/>
    </source>
</evidence>
<dbReference type="InterPro" id="IPR005074">
    <property type="entry name" value="Peptidase_C39"/>
</dbReference>
<proteinExistence type="predicted"/>
<evidence type="ECO:0000256" key="5">
    <source>
        <dbReference type="ARBA" id="ARBA00022741"/>
    </source>
</evidence>
<evidence type="ECO:0000256" key="4">
    <source>
        <dbReference type="ARBA" id="ARBA00022692"/>
    </source>
</evidence>
<keyword evidence="2" id="KW-0813">Transport</keyword>
<evidence type="ECO:0000313" key="15">
    <source>
        <dbReference type="EMBL" id="RAK61304.1"/>
    </source>
</evidence>
<feature type="transmembrane region" description="Helical" evidence="11">
    <location>
        <begin position="304"/>
        <end position="323"/>
    </location>
</feature>
<feature type="domain" description="ABC transmembrane type-1" evidence="13">
    <location>
        <begin position="168"/>
        <end position="449"/>
    </location>
</feature>
<dbReference type="PANTHER" id="PTHR43394">
    <property type="entry name" value="ATP-DEPENDENT PERMEASE MDL1, MITOCHONDRIAL"/>
    <property type="match status" value="1"/>
</dbReference>
<dbReference type="InterPro" id="IPR039421">
    <property type="entry name" value="Type_1_exporter"/>
</dbReference>
<organism evidence="15 16">
    <name type="scientific">Phenylobacterium hankyongense</name>
    <dbReference type="NCBI Taxonomy" id="1813876"/>
    <lineage>
        <taxon>Bacteria</taxon>
        <taxon>Pseudomonadati</taxon>
        <taxon>Pseudomonadota</taxon>
        <taxon>Alphaproteobacteria</taxon>
        <taxon>Caulobacterales</taxon>
        <taxon>Caulobacteraceae</taxon>
        <taxon>Phenylobacterium</taxon>
    </lineage>
</organism>
<keyword evidence="5" id="KW-0547">Nucleotide-binding</keyword>